<keyword evidence="3" id="KW-1185">Reference proteome</keyword>
<dbReference type="OrthoDB" id="10374668at2759"/>
<evidence type="ECO:0000256" key="1">
    <source>
        <dbReference type="SAM" id="MobiDB-lite"/>
    </source>
</evidence>
<feature type="compositionally biased region" description="Basic residues" evidence="1">
    <location>
        <begin position="256"/>
        <end position="266"/>
    </location>
</feature>
<organism evidence="2 3">
    <name type="scientific">Elsinoe batatas</name>
    <dbReference type="NCBI Taxonomy" id="2601811"/>
    <lineage>
        <taxon>Eukaryota</taxon>
        <taxon>Fungi</taxon>
        <taxon>Dikarya</taxon>
        <taxon>Ascomycota</taxon>
        <taxon>Pezizomycotina</taxon>
        <taxon>Dothideomycetes</taxon>
        <taxon>Dothideomycetidae</taxon>
        <taxon>Myriangiales</taxon>
        <taxon>Elsinoaceae</taxon>
        <taxon>Elsinoe</taxon>
    </lineage>
</organism>
<feature type="region of interest" description="Disordered" evidence="1">
    <location>
        <begin position="1"/>
        <end position="24"/>
    </location>
</feature>
<feature type="compositionally biased region" description="Basic and acidic residues" evidence="1">
    <location>
        <begin position="246"/>
        <end position="255"/>
    </location>
</feature>
<sequence>MAPTRADKRPHLVRTDRATKSVSTLQDKVTGRIIKKRATTKHVIHTFEKQAVRQIKRPAGRGQPTKLNNTASPSSAATYPIWLSSLKHPLNDFSDNGHHRHENLGLFEGRERARRESVNTTESAVKTARFADLHERVMVWASRVENEPIPPKFSTGRKGGPTQAAQIGQDIRSQDTRGQDIRVRTRRTTAALDSQEDIPTPSSPVLHERYTGTANRRRSARLISQPSSPGLHERDTGTVNRRRSARLIEREEAGKKSKKRHRRKTT</sequence>
<protein>
    <submittedName>
        <fullName evidence="2">Uncharacterized protein</fullName>
    </submittedName>
</protein>
<dbReference type="Proteomes" id="UP000809789">
    <property type="component" value="Unassembled WGS sequence"/>
</dbReference>
<dbReference type="EMBL" id="JAESVG020000004">
    <property type="protein sequence ID" value="KAG8627866.1"/>
    <property type="molecule type" value="Genomic_DNA"/>
</dbReference>
<comment type="caution">
    <text evidence="2">The sequence shown here is derived from an EMBL/GenBank/DDBJ whole genome shotgun (WGS) entry which is preliminary data.</text>
</comment>
<dbReference type="AlphaFoldDB" id="A0A8K0L0Y4"/>
<evidence type="ECO:0000313" key="3">
    <source>
        <dbReference type="Proteomes" id="UP000809789"/>
    </source>
</evidence>
<gene>
    <name evidence="2" type="ORF">KVT40_003739</name>
</gene>
<feature type="compositionally biased region" description="Basic and acidic residues" evidence="1">
    <location>
        <begin position="1"/>
        <end position="19"/>
    </location>
</feature>
<name>A0A8K0L0Y4_9PEZI</name>
<evidence type="ECO:0000313" key="2">
    <source>
        <dbReference type="EMBL" id="KAG8627866.1"/>
    </source>
</evidence>
<proteinExistence type="predicted"/>
<feature type="region of interest" description="Disordered" evidence="1">
    <location>
        <begin position="148"/>
        <end position="266"/>
    </location>
</feature>
<reference evidence="2" key="1">
    <citation type="submission" date="2021-07" db="EMBL/GenBank/DDBJ databases">
        <title>Elsinoe batatas strain:CRI-CJ2 Genome sequencing and assembly.</title>
        <authorList>
            <person name="Huang L."/>
        </authorList>
    </citation>
    <scope>NUCLEOTIDE SEQUENCE</scope>
    <source>
        <strain evidence="2">CRI-CJ2</strain>
    </source>
</reference>
<accession>A0A8K0L0Y4</accession>
<feature type="compositionally biased region" description="Basic and acidic residues" evidence="1">
    <location>
        <begin position="172"/>
        <end position="183"/>
    </location>
</feature>